<dbReference type="InterPro" id="IPR055347">
    <property type="entry name" value="UTP6_N"/>
</dbReference>
<evidence type="ECO:0000313" key="9">
    <source>
        <dbReference type="Proteomes" id="UP001489902"/>
    </source>
</evidence>
<dbReference type="Gene3D" id="1.25.40.10">
    <property type="entry name" value="Tetratricopeptide repeat domain"/>
    <property type="match status" value="1"/>
</dbReference>
<accession>A0ABZ2X134</accession>
<reference evidence="8 9" key="1">
    <citation type="submission" date="2024-04" db="EMBL/GenBank/DDBJ databases">
        <title>Complete genome sequence of Fusarium acuminatum.</title>
        <authorList>
            <person name="Lan B."/>
        </authorList>
    </citation>
    <scope>NUCLEOTIDE SEQUENCE [LARGE SCALE GENOMIC DNA]</scope>
    <source>
        <strain evidence="8">1A</strain>
    </source>
</reference>
<dbReference type="EMBL" id="CP151263">
    <property type="protein sequence ID" value="WZH46225.1"/>
    <property type="molecule type" value="Genomic_DNA"/>
</dbReference>
<keyword evidence="9" id="KW-1185">Reference proteome</keyword>
<evidence type="ECO:0000313" key="8">
    <source>
        <dbReference type="EMBL" id="WZH46225.1"/>
    </source>
</evidence>
<feature type="compositionally biased region" description="Basic and acidic residues" evidence="6">
    <location>
        <begin position="212"/>
        <end position="227"/>
    </location>
</feature>
<keyword evidence="5" id="KW-0539">Nucleus</keyword>
<feature type="domain" description="U3 small nucleolar RNA-associated protein 6 N-terminal" evidence="7">
    <location>
        <begin position="12"/>
        <end position="92"/>
    </location>
</feature>
<dbReference type="PANTHER" id="PTHR23271:SF1">
    <property type="entry name" value="U3 SMALL NUCLEOLAR RNA-ASSOCIATED PROTEIN 6 HOMOLOG"/>
    <property type="match status" value="1"/>
</dbReference>
<evidence type="ECO:0000256" key="6">
    <source>
        <dbReference type="SAM" id="MobiDB-lite"/>
    </source>
</evidence>
<comment type="subcellular location">
    <subcellularLocation>
        <location evidence="1">Nucleus</location>
        <location evidence="1">Nucleolus</location>
    </subcellularLocation>
</comment>
<feature type="region of interest" description="Disordered" evidence="6">
    <location>
        <begin position="206"/>
        <end position="246"/>
    </location>
</feature>
<dbReference type="Proteomes" id="UP001489902">
    <property type="component" value="Chromosome 4"/>
</dbReference>
<dbReference type="SMART" id="SM00386">
    <property type="entry name" value="HAT"/>
    <property type="match status" value="3"/>
</dbReference>
<gene>
    <name evidence="8" type="ORF">QYS62_007297</name>
</gene>
<sequence length="400" mass="45868">MAGVADKARFYLERAVPQLREWEDKEIFSKVAMPIEEIRTIVQKRNDYEHRVLSPGNKPSEWSSYAQWEQSLESLRSKRCKRLKIRHLNSAHAGQGRTLAIYERGVNRHPGSSALWREYLSYTASVKASKRWRKTMTNALRMMPTDPELWAMAGRRSAKNGDMAAARGFFMRGCRFCTTNEKLWIEYARSEMEWLEKVDKRKAVAKPGQDVLRPDREEDGDELRLIDSDDEENGDDLPEPSNAQSKVIDKQSAQQLKSNPAMDGAIPMAIFDISKKQKFFNANTAETFFNLFASFTQVSAQPRISQHVVDVLDQEYPNHPATCNIHIRQPIIGVDPQTAEFPKSLREVLARLNTYLNTTTDRAELKKKTVAWIDGYLAMDALDESIRAVLEHTKNKMEAI</sequence>
<keyword evidence="3" id="KW-0698">rRNA processing</keyword>
<evidence type="ECO:0000259" key="7">
    <source>
        <dbReference type="Pfam" id="PF08640"/>
    </source>
</evidence>
<proteinExistence type="inferred from homology"/>
<evidence type="ECO:0000256" key="3">
    <source>
        <dbReference type="ARBA" id="ARBA00022552"/>
    </source>
</evidence>
<feature type="compositionally biased region" description="Acidic residues" evidence="6">
    <location>
        <begin position="228"/>
        <end position="238"/>
    </location>
</feature>
<evidence type="ECO:0000256" key="2">
    <source>
        <dbReference type="ARBA" id="ARBA00010734"/>
    </source>
</evidence>
<comment type="similarity">
    <text evidence="2">Belongs to the UTP6 family.</text>
</comment>
<protein>
    <submittedName>
        <fullName evidence="8">U3 small nucleolar RNA-associated protein 6-domain-containing protein</fullName>
    </submittedName>
</protein>
<keyword evidence="4" id="KW-0677">Repeat</keyword>
<dbReference type="InterPro" id="IPR011990">
    <property type="entry name" value="TPR-like_helical_dom_sf"/>
</dbReference>
<dbReference type="Pfam" id="PF08640">
    <property type="entry name" value="U3_assoc_6"/>
    <property type="match status" value="1"/>
</dbReference>
<dbReference type="InterPro" id="IPR013949">
    <property type="entry name" value="Utp6"/>
</dbReference>
<name>A0ABZ2X134_9HYPO</name>
<evidence type="ECO:0000256" key="4">
    <source>
        <dbReference type="ARBA" id="ARBA00022737"/>
    </source>
</evidence>
<dbReference type="PANTHER" id="PTHR23271">
    <property type="entry name" value="HEPATOCELLULAR CARCINOMA-ASSOCIATED ANTIGEN 66"/>
    <property type="match status" value="1"/>
</dbReference>
<evidence type="ECO:0000256" key="1">
    <source>
        <dbReference type="ARBA" id="ARBA00004604"/>
    </source>
</evidence>
<organism evidence="8 9">
    <name type="scientific">Fusarium acuminatum</name>
    <dbReference type="NCBI Taxonomy" id="5515"/>
    <lineage>
        <taxon>Eukaryota</taxon>
        <taxon>Fungi</taxon>
        <taxon>Dikarya</taxon>
        <taxon>Ascomycota</taxon>
        <taxon>Pezizomycotina</taxon>
        <taxon>Sordariomycetes</taxon>
        <taxon>Hypocreomycetidae</taxon>
        <taxon>Hypocreales</taxon>
        <taxon>Nectriaceae</taxon>
        <taxon>Fusarium</taxon>
        <taxon>Fusarium tricinctum species complex</taxon>
    </lineage>
</organism>
<evidence type="ECO:0000256" key="5">
    <source>
        <dbReference type="ARBA" id="ARBA00023242"/>
    </source>
</evidence>
<dbReference type="SUPFAM" id="SSF48452">
    <property type="entry name" value="TPR-like"/>
    <property type="match status" value="1"/>
</dbReference>
<dbReference type="InterPro" id="IPR003107">
    <property type="entry name" value="HAT"/>
</dbReference>